<evidence type="ECO:0000313" key="8">
    <source>
        <dbReference type="EMBL" id="TMV11934.1"/>
    </source>
</evidence>
<dbReference type="PANTHER" id="PTHR43133:SF8">
    <property type="entry name" value="RNA POLYMERASE SIGMA FACTOR HI_1459-RELATED"/>
    <property type="match status" value="1"/>
</dbReference>
<dbReference type="SUPFAM" id="SSF88659">
    <property type="entry name" value="Sigma3 and sigma4 domains of RNA polymerase sigma factors"/>
    <property type="match status" value="1"/>
</dbReference>
<dbReference type="InterPro" id="IPR013325">
    <property type="entry name" value="RNA_pol_sigma_r2"/>
</dbReference>
<dbReference type="NCBIfam" id="TIGR02937">
    <property type="entry name" value="sigma70-ECF"/>
    <property type="match status" value="1"/>
</dbReference>
<dbReference type="PANTHER" id="PTHR43133">
    <property type="entry name" value="RNA POLYMERASE ECF-TYPE SIGMA FACTO"/>
    <property type="match status" value="1"/>
</dbReference>
<feature type="domain" description="RNA polymerase sigma factor 70 region 4 type 2" evidence="7">
    <location>
        <begin position="118"/>
        <end position="168"/>
    </location>
</feature>
<accession>A0ABY2X805</accession>
<evidence type="ECO:0000256" key="4">
    <source>
        <dbReference type="ARBA" id="ARBA00023125"/>
    </source>
</evidence>
<evidence type="ECO:0000259" key="7">
    <source>
        <dbReference type="Pfam" id="PF08281"/>
    </source>
</evidence>
<gene>
    <name evidence="8" type="ORF">FGK64_13500</name>
</gene>
<dbReference type="Pfam" id="PF08281">
    <property type="entry name" value="Sigma70_r4_2"/>
    <property type="match status" value="1"/>
</dbReference>
<protein>
    <submittedName>
        <fullName evidence="8">RNA polymerase sigma factor</fullName>
    </submittedName>
</protein>
<dbReference type="InterPro" id="IPR014284">
    <property type="entry name" value="RNA_pol_sigma-70_dom"/>
</dbReference>
<name>A0ABY2X805_9RHOB</name>
<dbReference type="Proteomes" id="UP001191082">
    <property type="component" value="Unassembled WGS sequence"/>
</dbReference>
<dbReference type="Gene3D" id="1.10.10.10">
    <property type="entry name" value="Winged helix-like DNA-binding domain superfamily/Winged helix DNA-binding domain"/>
    <property type="match status" value="1"/>
</dbReference>
<dbReference type="InterPro" id="IPR007627">
    <property type="entry name" value="RNA_pol_sigma70_r2"/>
</dbReference>
<keyword evidence="2" id="KW-0805">Transcription regulation</keyword>
<keyword evidence="3" id="KW-0731">Sigma factor</keyword>
<dbReference type="InterPro" id="IPR013249">
    <property type="entry name" value="RNA_pol_sigma70_r4_t2"/>
</dbReference>
<evidence type="ECO:0000256" key="3">
    <source>
        <dbReference type="ARBA" id="ARBA00023082"/>
    </source>
</evidence>
<comment type="similarity">
    <text evidence="1">Belongs to the sigma-70 factor family. ECF subfamily.</text>
</comment>
<dbReference type="EMBL" id="VCPC01000003">
    <property type="protein sequence ID" value="TMV11934.1"/>
    <property type="molecule type" value="Genomic_DNA"/>
</dbReference>
<evidence type="ECO:0000259" key="6">
    <source>
        <dbReference type="Pfam" id="PF04542"/>
    </source>
</evidence>
<comment type="caution">
    <text evidence="8">The sequence shown here is derived from an EMBL/GenBank/DDBJ whole genome shotgun (WGS) entry which is preliminary data.</text>
</comment>
<sequence length="178" mass="20055">MHISDDDLARAASDGDGAAFSTLLARHYDRLFGLAFRMTGSRADAEDLTQDVCAALPSKIRSFRAESRFTTWMYRIMVNAAYDLRRRRAAHDKAAEGWGDWELARRDEAKETAEQVDWLIATMRALPDDLRDTLALILDDATHSQAAEVLGISEGTVSWRIYEAKRHLAALRAKEDRA</sequence>
<dbReference type="InterPro" id="IPR036388">
    <property type="entry name" value="WH-like_DNA-bd_sf"/>
</dbReference>
<dbReference type="InterPro" id="IPR039425">
    <property type="entry name" value="RNA_pol_sigma-70-like"/>
</dbReference>
<evidence type="ECO:0000256" key="5">
    <source>
        <dbReference type="ARBA" id="ARBA00023163"/>
    </source>
</evidence>
<dbReference type="SUPFAM" id="SSF88946">
    <property type="entry name" value="Sigma2 domain of RNA polymerase sigma factors"/>
    <property type="match status" value="1"/>
</dbReference>
<reference evidence="8 9" key="1">
    <citation type="submission" date="2019-05" db="EMBL/GenBank/DDBJ databases">
        <title>Marivita sp. nov. isolated from sea sediment.</title>
        <authorList>
            <person name="Kim W."/>
        </authorList>
    </citation>
    <scope>NUCLEOTIDE SEQUENCE [LARGE SCALE GENOMIC DNA]</scope>
    <source>
        <strain evidence="8 9">CAU 1492</strain>
    </source>
</reference>
<dbReference type="Pfam" id="PF04542">
    <property type="entry name" value="Sigma70_r2"/>
    <property type="match status" value="1"/>
</dbReference>
<evidence type="ECO:0000256" key="1">
    <source>
        <dbReference type="ARBA" id="ARBA00010641"/>
    </source>
</evidence>
<evidence type="ECO:0000313" key="9">
    <source>
        <dbReference type="Proteomes" id="UP001191082"/>
    </source>
</evidence>
<dbReference type="Gene3D" id="1.10.1740.10">
    <property type="match status" value="1"/>
</dbReference>
<dbReference type="InterPro" id="IPR013324">
    <property type="entry name" value="RNA_pol_sigma_r3/r4-like"/>
</dbReference>
<evidence type="ECO:0000256" key="2">
    <source>
        <dbReference type="ARBA" id="ARBA00023015"/>
    </source>
</evidence>
<keyword evidence="9" id="KW-1185">Reference proteome</keyword>
<organism evidence="8 9">
    <name type="scientific">Arenibacterium halophilum</name>
    <dbReference type="NCBI Taxonomy" id="2583821"/>
    <lineage>
        <taxon>Bacteria</taxon>
        <taxon>Pseudomonadati</taxon>
        <taxon>Pseudomonadota</taxon>
        <taxon>Alphaproteobacteria</taxon>
        <taxon>Rhodobacterales</taxon>
        <taxon>Paracoccaceae</taxon>
        <taxon>Arenibacterium</taxon>
    </lineage>
</organism>
<feature type="domain" description="RNA polymerase sigma-70 region 2" evidence="6">
    <location>
        <begin position="24"/>
        <end position="89"/>
    </location>
</feature>
<keyword evidence="4" id="KW-0238">DNA-binding</keyword>
<proteinExistence type="inferred from homology"/>
<keyword evidence="5" id="KW-0804">Transcription</keyword>